<feature type="compositionally biased region" description="Polar residues" evidence="1">
    <location>
        <begin position="42"/>
        <end position="51"/>
    </location>
</feature>
<keyword evidence="3" id="KW-1185">Reference proteome</keyword>
<dbReference type="Proteomes" id="UP000792457">
    <property type="component" value="Unassembled WGS sequence"/>
</dbReference>
<organism evidence="2 3">
    <name type="scientific">Ladona fulva</name>
    <name type="common">Scarce chaser dragonfly</name>
    <name type="synonym">Libellula fulva</name>
    <dbReference type="NCBI Taxonomy" id="123851"/>
    <lineage>
        <taxon>Eukaryota</taxon>
        <taxon>Metazoa</taxon>
        <taxon>Ecdysozoa</taxon>
        <taxon>Arthropoda</taxon>
        <taxon>Hexapoda</taxon>
        <taxon>Insecta</taxon>
        <taxon>Pterygota</taxon>
        <taxon>Palaeoptera</taxon>
        <taxon>Odonata</taxon>
        <taxon>Epiprocta</taxon>
        <taxon>Anisoptera</taxon>
        <taxon>Libelluloidea</taxon>
        <taxon>Libellulidae</taxon>
        <taxon>Ladona</taxon>
    </lineage>
</organism>
<reference evidence="2" key="2">
    <citation type="submission" date="2017-10" db="EMBL/GenBank/DDBJ databases">
        <title>Ladona fulva Genome sequencing and assembly.</title>
        <authorList>
            <person name="Murali S."/>
            <person name="Richards S."/>
            <person name="Bandaranaike D."/>
            <person name="Bellair M."/>
            <person name="Blankenburg K."/>
            <person name="Chao H."/>
            <person name="Dinh H."/>
            <person name="Doddapaneni H."/>
            <person name="Dugan-Rocha S."/>
            <person name="Elkadiri S."/>
            <person name="Gnanaolivu R."/>
            <person name="Hernandez B."/>
            <person name="Skinner E."/>
            <person name="Javaid M."/>
            <person name="Lee S."/>
            <person name="Li M."/>
            <person name="Ming W."/>
            <person name="Munidasa M."/>
            <person name="Muniz J."/>
            <person name="Nguyen L."/>
            <person name="Hughes D."/>
            <person name="Osuji N."/>
            <person name="Pu L.-L."/>
            <person name="Puazo M."/>
            <person name="Qu C."/>
            <person name="Quiroz J."/>
            <person name="Raj R."/>
            <person name="Weissenberger G."/>
            <person name="Xin Y."/>
            <person name="Zou X."/>
            <person name="Han Y."/>
            <person name="Worley K."/>
            <person name="Muzny D."/>
            <person name="Gibbs R."/>
        </authorList>
    </citation>
    <scope>NUCLEOTIDE SEQUENCE</scope>
    <source>
        <strain evidence="2">Sampled in the wild</strain>
    </source>
</reference>
<accession>A0A8K0JVB3</accession>
<evidence type="ECO:0000313" key="2">
    <source>
        <dbReference type="EMBL" id="KAG8223088.1"/>
    </source>
</evidence>
<evidence type="ECO:0000313" key="3">
    <source>
        <dbReference type="Proteomes" id="UP000792457"/>
    </source>
</evidence>
<comment type="caution">
    <text evidence="2">The sequence shown here is derived from an EMBL/GenBank/DDBJ whole genome shotgun (WGS) entry which is preliminary data.</text>
</comment>
<feature type="region of interest" description="Disordered" evidence="1">
    <location>
        <begin position="1"/>
        <end position="59"/>
    </location>
</feature>
<sequence length="59" mass="6242">MAAGHPETAREGRTTGPDARGSNLDADNNAVEVGEEAKEADNGNTKVNDQTAPPFYHVF</sequence>
<gene>
    <name evidence="2" type="ORF">J437_LFUL002036</name>
</gene>
<name>A0A8K0JVB3_LADFU</name>
<proteinExistence type="predicted"/>
<evidence type="ECO:0000256" key="1">
    <source>
        <dbReference type="SAM" id="MobiDB-lite"/>
    </source>
</evidence>
<reference evidence="2" key="1">
    <citation type="submission" date="2013-04" db="EMBL/GenBank/DDBJ databases">
        <authorList>
            <person name="Qu J."/>
            <person name="Murali S.C."/>
            <person name="Bandaranaike D."/>
            <person name="Bellair M."/>
            <person name="Blankenburg K."/>
            <person name="Chao H."/>
            <person name="Dinh H."/>
            <person name="Doddapaneni H."/>
            <person name="Downs B."/>
            <person name="Dugan-Rocha S."/>
            <person name="Elkadiri S."/>
            <person name="Gnanaolivu R.D."/>
            <person name="Hernandez B."/>
            <person name="Javaid M."/>
            <person name="Jayaseelan J.C."/>
            <person name="Lee S."/>
            <person name="Li M."/>
            <person name="Ming W."/>
            <person name="Munidasa M."/>
            <person name="Muniz J."/>
            <person name="Nguyen L."/>
            <person name="Ongeri F."/>
            <person name="Osuji N."/>
            <person name="Pu L.-L."/>
            <person name="Puazo M."/>
            <person name="Qu C."/>
            <person name="Quiroz J."/>
            <person name="Raj R."/>
            <person name="Weissenberger G."/>
            <person name="Xin Y."/>
            <person name="Zou X."/>
            <person name="Han Y."/>
            <person name="Richards S."/>
            <person name="Worley K."/>
            <person name="Muzny D."/>
            <person name="Gibbs R."/>
        </authorList>
    </citation>
    <scope>NUCLEOTIDE SEQUENCE</scope>
    <source>
        <strain evidence="2">Sampled in the wild</strain>
    </source>
</reference>
<dbReference type="AlphaFoldDB" id="A0A8K0JVB3"/>
<dbReference type="EMBL" id="KZ308152">
    <property type="protein sequence ID" value="KAG8223088.1"/>
    <property type="molecule type" value="Genomic_DNA"/>
</dbReference>
<protein>
    <submittedName>
        <fullName evidence="2">Uncharacterized protein</fullName>
    </submittedName>
</protein>